<gene>
    <name evidence="1" type="ORF">Cvel_20190</name>
</gene>
<evidence type="ECO:0000313" key="1">
    <source>
        <dbReference type="EMBL" id="CEM23165.1"/>
    </source>
</evidence>
<organism evidence="1">
    <name type="scientific">Chromera velia CCMP2878</name>
    <dbReference type="NCBI Taxonomy" id="1169474"/>
    <lineage>
        <taxon>Eukaryota</taxon>
        <taxon>Sar</taxon>
        <taxon>Alveolata</taxon>
        <taxon>Colpodellida</taxon>
        <taxon>Chromeraceae</taxon>
        <taxon>Chromera</taxon>
    </lineage>
</organism>
<proteinExistence type="predicted"/>
<sequence>MGTLRILHRRWILPGLVLLTWSLLGFPPPPTNAPISSLITARTSFGAALWGKFVFGAASSPLVVLHISVSFFDDDIGIFLLCRD</sequence>
<protein>
    <submittedName>
        <fullName evidence="1">Uncharacterized protein</fullName>
    </submittedName>
</protein>
<name>A0A0G4G4Y6_9ALVE</name>
<dbReference type="VEuPathDB" id="CryptoDB:Cvel_20190"/>
<accession>A0A0G4G4Y6</accession>
<dbReference type="AlphaFoldDB" id="A0A0G4G4Y6"/>
<dbReference type="EMBL" id="CDMZ01000877">
    <property type="protein sequence ID" value="CEM23165.1"/>
    <property type="molecule type" value="Genomic_DNA"/>
</dbReference>
<reference evidence="1" key="1">
    <citation type="submission" date="2014-11" db="EMBL/GenBank/DDBJ databases">
        <authorList>
            <person name="Otto D Thomas"/>
            <person name="Naeem Raeece"/>
        </authorList>
    </citation>
    <scope>NUCLEOTIDE SEQUENCE</scope>
</reference>